<dbReference type="AlphaFoldDB" id="A0A2P8HZV0"/>
<reference evidence="1 2" key="1">
    <citation type="submission" date="2018-03" db="EMBL/GenBank/DDBJ databases">
        <title>Genomic Encyclopedia of Type Strains, Phase III (KMG-III): the genomes of soil and plant-associated and newly described type strains.</title>
        <authorList>
            <person name="Whitman W."/>
        </authorList>
    </citation>
    <scope>NUCLEOTIDE SEQUENCE [LARGE SCALE GENOMIC DNA]</scope>
    <source>
        <strain evidence="1 2">CGMCC 4.7097</strain>
    </source>
</reference>
<evidence type="ECO:0000313" key="2">
    <source>
        <dbReference type="Proteomes" id="UP000241118"/>
    </source>
</evidence>
<dbReference type="EMBL" id="PYAX01000018">
    <property type="protein sequence ID" value="PSL51756.1"/>
    <property type="molecule type" value="Genomic_DNA"/>
</dbReference>
<sequence length="140" mass="15509">MLDPATAELVRLGTLLEVVVQAVALQDRAEAVIAGCAQPGEPSWEVARSGRAVAAQYGRLTGWAADLAWQTDRPPLSRRTVELLRYHLVMLDCALKLAFPRYRSDRLERHRLALTGLGPPARELRDLESALRTRITTLSP</sequence>
<dbReference type="Proteomes" id="UP000241118">
    <property type="component" value="Unassembled WGS sequence"/>
</dbReference>
<gene>
    <name evidence="1" type="ORF">B0I31_11869</name>
</gene>
<accession>A0A2P8HZV0</accession>
<name>A0A2P8HZV0_SACCR</name>
<proteinExistence type="predicted"/>
<keyword evidence="2" id="KW-1185">Reference proteome</keyword>
<comment type="caution">
    <text evidence="1">The sequence shown here is derived from an EMBL/GenBank/DDBJ whole genome shotgun (WGS) entry which is preliminary data.</text>
</comment>
<evidence type="ECO:0000313" key="1">
    <source>
        <dbReference type="EMBL" id="PSL51756.1"/>
    </source>
</evidence>
<organism evidence="1 2">
    <name type="scientific">Saccharothrix carnea</name>
    <dbReference type="NCBI Taxonomy" id="1280637"/>
    <lineage>
        <taxon>Bacteria</taxon>
        <taxon>Bacillati</taxon>
        <taxon>Actinomycetota</taxon>
        <taxon>Actinomycetes</taxon>
        <taxon>Pseudonocardiales</taxon>
        <taxon>Pseudonocardiaceae</taxon>
        <taxon>Saccharothrix</taxon>
    </lineage>
</organism>
<protein>
    <submittedName>
        <fullName evidence="1">Uncharacterized protein</fullName>
    </submittedName>
</protein>